<evidence type="ECO:0000256" key="1">
    <source>
        <dbReference type="SAM" id="Coils"/>
    </source>
</evidence>
<evidence type="ECO:0000313" key="3">
    <source>
        <dbReference type="WBParaSite" id="SVE_0859900.1"/>
    </source>
</evidence>
<proteinExistence type="predicted"/>
<accession>A0A0K0FI80</accession>
<dbReference type="WBParaSite" id="SVE_0859900.1">
    <property type="protein sequence ID" value="SVE_0859900.1"/>
    <property type="gene ID" value="SVE_0859900"/>
</dbReference>
<sequence>MLNAIEKEINEAERMVTTNEKDVNELERTYQSVKNNCYLRKIVNHIKFSGDNFKVAEHLRFDKEKEMSIGSREMKNAMRHIGESMVTSTIDISRQMMIRRCYYGRLEGISVGGMPDPHVYNHGGASYVGFGDPKYSRQIDEAFYDLEVGYYLERLDVIPSKSLDSRDRVLFNVLDPSQVLSPVVNGFKQRYIYMAKFQYNTSMTAVADFSISFYYVRNEIMCVLVFSVSCGSNRKEFQTL</sequence>
<protein>
    <submittedName>
        <fullName evidence="3">Cilia- and flagella-associated protein 299</fullName>
    </submittedName>
</protein>
<name>A0A0K0FI80_STRVS</name>
<dbReference type="Proteomes" id="UP000035680">
    <property type="component" value="Unassembled WGS sequence"/>
</dbReference>
<feature type="coiled-coil region" evidence="1">
    <location>
        <begin position="2"/>
        <end position="36"/>
    </location>
</feature>
<dbReference type="AlphaFoldDB" id="A0A0K0FI80"/>
<organism evidence="2 3">
    <name type="scientific">Strongyloides venezuelensis</name>
    <name type="common">Threadworm</name>
    <dbReference type="NCBI Taxonomy" id="75913"/>
    <lineage>
        <taxon>Eukaryota</taxon>
        <taxon>Metazoa</taxon>
        <taxon>Ecdysozoa</taxon>
        <taxon>Nematoda</taxon>
        <taxon>Chromadorea</taxon>
        <taxon>Rhabditida</taxon>
        <taxon>Tylenchina</taxon>
        <taxon>Panagrolaimomorpha</taxon>
        <taxon>Strongyloidoidea</taxon>
        <taxon>Strongyloididae</taxon>
        <taxon>Strongyloides</taxon>
    </lineage>
</organism>
<reference evidence="2" key="1">
    <citation type="submission" date="2014-07" db="EMBL/GenBank/DDBJ databases">
        <authorList>
            <person name="Martin A.A"/>
            <person name="De Silva N."/>
        </authorList>
    </citation>
    <scope>NUCLEOTIDE SEQUENCE</scope>
</reference>
<reference evidence="3" key="2">
    <citation type="submission" date="2015-08" db="UniProtKB">
        <authorList>
            <consortium name="WormBaseParasite"/>
        </authorList>
    </citation>
    <scope>IDENTIFICATION</scope>
</reference>
<keyword evidence="2" id="KW-1185">Reference proteome</keyword>
<evidence type="ECO:0000313" key="2">
    <source>
        <dbReference type="Proteomes" id="UP000035680"/>
    </source>
</evidence>
<keyword evidence="1" id="KW-0175">Coiled coil</keyword>